<reference evidence="5" key="3">
    <citation type="submission" date="2022-01" db="EMBL/GenBank/DDBJ databases">
        <title>Collection of gut derived symbiotic bacterial strains cultured from healthy donors.</title>
        <authorList>
            <person name="Lin H."/>
            <person name="Kohout C."/>
            <person name="Waligurski E."/>
            <person name="Pamer E.G."/>
        </authorList>
    </citation>
    <scope>NUCLEOTIDE SEQUENCE</scope>
    <source>
        <strain evidence="5">DFI.6.55</strain>
    </source>
</reference>
<name>A0AAW5BYZ2_9FIRM</name>
<evidence type="ECO:0000259" key="4">
    <source>
        <dbReference type="Pfam" id="PF13545"/>
    </source>
</evidence>
<dbReference type="InterPro" id="IPR012318">
    <property type="entry name" value="HTH_CRP"/>
</dbReference>
<sequence length="245" mass="28026">MREKTDSILLNVIQLVNQESSRGTLDLEMIKPYLNDFIRARFVPKGGYITTEDVIIKRVYYIITGSFYELRSSEHGKTNLLSRKKAPEFLGVDRAVNPRKASLSTNLALEPCIVLEIDTNYFVKSLKENGELGLEIIKNICAKLSRASYRSDHILFHTTGEKLMLYIIRYWEEYHTGGNECTVDVKNMYIADDIGVSTRTLYRALNEMKDQGLLNVVRGNIVVTSAQIQIIRRRCESFMEGGDLE</sequence>
<keyword evidence="1" id="KW-0805">Transcription regulation</keyword>
<keyword evidence="3" id="KW-0804">Transcription</keyword>
<evidence type="ECO:0000313" key="7">
    <source>
        <dbReference type="Proteomes" id="UP000669239"/>
    </source>
</evidence>
<evidence type="ECO:0000313" key="6">
    <source>
        <dbReference type="EMBL" id="NSJ51280.1"/>
    </source>
</evidence>
<evidence type="ECO:0000313" key="5">
    <source>
        <dbReference type="EMBL" id="MCG4746049.1"/>
    </source>
</evidence>
<dbReference type="SUPFAM" id="SSF46785">
    <property type="entry name" value="Winged helix' DNA-binding domain"/>
    <property type="match status" value="1"/>
</dbReference>
<dbReference type="Gene3D" id="2.60.120.10">
    <property type="entry name" value="Jelly Rolls"/>
    <property type="match status" value="1"/>
</dbReference>
<dbReference type="InterPro" id="IPR018490">
    <property type="entry name" value="cNMP-bd_dom_sf"/>
</dbReference>
<dbReference type="Pfam" id="PF13545">
    <property type="entry name" value="HTH_Crp_2"/>
    <property type="match status" value="1"/>
</dbReference>
<evidence type="ECO:0000256" key="3">
    <source>
        <dbReference type="ARBA" id="ARBA00023163"/>
    </source>
</evidence>
<dbReference type="GeneID" id="97209163"/>
<evidence type="ECO:0000256" key="1">
    <source>
        <dbReference type="ARBA" id="ARBA00023015"/>
    </source>
</evidence>
<dbReference type="RefSeq" id="WP_118708606.1">
    <property type="nucleotide sequence ID" value="NZ_BAABZL010000001.1"/>
</dbReference>
<dbReference type="InterPro" id="IPR000595">
    <property type="entry name" value="cNMP-bd_dom"/>
</dbReference>
<organism evidence="5 8">
    <name type="scientific">Enterocloster aldenensis</name>
    <dbReference type="NCBI Taxonomy" id="358742"/>
    <lineage>
        <taxon>Bacteria</taxon>
        <taxon>Bacillati</taxon>
        <taxon>Bacillota</taxon>
        <taxon>Clostridia</taxon>
        <taxon>Lachnospirales</taxon>
        <taxon>Lachnospiraceae</taxon>
        <taxon>Enterocloster</taxon>
    </lineage>
</organism>
<evidence type="ECO:0000313" key="8">
    <source>
        <dbReference type="Proteomes" id="UP001299608"/>
    </source>
</evidence>
<dbReference type="SUPFAM" id="SSF51206">
    <property type="entry name" value="cAMP-binding domain-like"/>
    <property type="match status" value="1"/>
</dbReference>
<dbReference type="GO" id="GO:0003677">
    <property type="term" value="F:DNA binding"/>
    <property type="evidence" value="ECO:0007669"/>
    <property type="project" value="UniProtKB-KW"/>
</dbReference>
<reference evidence="6 7" key="1">
    <citation type="journal article" date="2020" name="Cell Host Microbe">
        <title>Functional and Genomic Variation between Human-Derived Isolates of Lachnospiraceae Reveals Inter- and Intra-Species Diversity.</title>
        <authorList>
            <person name="Sorbara M.T."/>
            <person name="Littmann E.R."/>
            <person name="Fontana E."/>
            <person name="Moody T.U."/>
            <person name="Kohout C.E."/>
            <person name="Gjonbalaj M."/>
            <person name="Eaton V."/>
            <person name="Seok R."/>
            <person name="Leiner I.M."/>
            <person name="Pamer E.G."/>
        </authorList>
    </citation>
    <scope>NUCLEOTIDE SEQUENCE [LARGE SCALE GENOMIC DNA]</scope>
    <source>
        <strain evidence="6 7">MSK.1.17</strain>
    </source>
</reference>
<dbReference type="GO" id="GO:0006355">
    <property type="term" value="P:regulation of DNA-templated transcription"/>
    <property type="evidence" value="ECO:0007669"/>
    <property type="project" value="InterPro"/>
</dbReference>
<dbReference type="Proteomes" id="UP001299608">
    <property type="component" value="Unassembled WGS sequence"/>
</dbReference>
<dbReference type="AlphaFoldDB" id="A0AAW5BYZ2"/>
<accession>A0AAW5BYZ2</accession>
<gene>
    <name evidence="6" type="ORF">G5B36_21580</name>
    <name evidence="5" type="ORF">L0N08_11545</name>
</gene>
<reference evidence="6" key="2">
    <citation type="submission" date="2020-02" db="EMBL/GenBank/DDBJ databases">
        <authorList>
            <person name="Littmann E."/>
            <person name="Sorbara M."/>
        </authorList>
    </citation>
    <scope>NUCLEOTIDE SEQUENCE</scope>
    <source>
        <strain evidence="6">MSK.1.17</strain>
    </source>
</reference>
<dbReference type="InterPro" id="IPR036390">
    <property type="entry name" value="WH_DNA-bd_sf"/>
</dbReference>
<dbReference type="InterPro" id="IPR014710">
    <property type="entry name" value="RmlC-like_jellyroll"/>
</dbReference>
<dbReference type="Proteomes" id="UP000669239">
    <property type="component" value="Unassembled WGS sequence"/>
</dbReference>
<dbReference type="EMBL" id="JAKNGE010000012">
    <property type="protein sequence ID" value="MCG4746049.1"/>
    <property type="molecule type" value="Genomic_DNA"/>
</dbReference>
<dbReference type="CDD" id="cd00038">
    <property type="entry name" value="CAP_ED"/>
    <property type="match status" value="1"/>
</dbReference>
<keyword evidence="2" id="KW-0238">DNA-binding</keyword>
<comment type="caution">
    <text evidence="5">The sequence shown here is derived from an EMBL/GenBank/DDBJ whole genome shotgun (WGS) entry which is preliminary data.</text>
</comment>
<keyword evidence="7" id="KW-1185">Reference proteome</keyword>
<feature type="domain" description="HTH crp-type" evidence="4">
    <location>
        <begin position="166"/>
        <end position="224"/>
    </location>
</feature>
<protein>
    <submittedName>
        <fullName evidence="5">Crp/Fnr family transcriptional regulator</fullName>
    </submittedName>
</protein>
<evidence type="ECO:0000256" key="2">
    <source>
        <dbReference type="ARBA" id="ARBA00023125"/>
    </source>
</evidence>
<dbReference type="EMBL" id="JAAITT010000038">
    <property type="protein sequence ID" value="NSJ51280.1"/>
    <property type="molecule type" value="Genomic_DNA"/>
</dbReference>
<proteinExistence type="predicted"/>